<evidence type="ECO:0000256" key="3">
    <source>
        <dbReference type="ARBA" id="ARBA00023274"/>
    </source>
</evidence>
<dbReference type="InterPro" id="IPR014722">
    <property type="entry name" value="Rib_uL2_dom2"/>
</dbReference>
<evidence type="ECO:0000259" key="4">
    <source>
        <dbReference type="Pfam" id="PF01929"/>
    </source>
</evidence>
<evidence type="ECO:0000313" key="5">
    <source>
        <dbReference type="EMBL" id="KAF2404761.1"/>
    </source>
</evidence>
<organism evidence="5 6">
    <name type="scientific">Trichodelitschia bisporula</name>
    <dbReference type="NCBI Taxonomy" id="703511"/>
    <lineage>
        <taxon>Eukaryota</taxon>
        <taxon>Fungi</taxon>
        <taxon>Dikarya</taxon>
        <taxon>Ascomycota</taxon>
        <taxon>Pezizomycotina</taxon>
        <taxon>Dothideomycetes</taxon>
        <taxon>Dothideomycetes incertae sedis</taxon>
        <taxon>Phaeotrichales</taxon>
        <taxon>Phaeotrichaceae</taxon>
        <taxon>Trichodelitschia</taxon>
    </lineage>
</organism>
<dbReference type="GO" id="GO:0042273">
    <property type="term" value="P:ribosomal large subunit biogenesis"/>
    <property type="evidence" value="ECO:0007669"/>
    <property type="project" value="TreeGrafter"/>
</dbReference>
<feature type="domain" description="Large ribosomal subunit protein eL14" evidence="4">
    <location>
        <begin position="58"/>
        <end position="132"/>
    </location>
</feature>
<dbReference type="OrthoDB" id="1875589at2759"/>
<keyword evidence="6" id="KW-1185">Reference proteome</keyword>
<dbReference type="GO" id="GO:0022625">
    <property type="term" value="C:cytosolic large ribosomal subunit"/>
    <property type="evidence" value="ECO:0007669"/>
    <property type="project" value="TreeGrafter"/>
</dbReference>
<reference evidence="5" key="1">
    <citation type="journal article" date="2020" name="Stud. Mycol.">
        <title>101 Dothideomycetes genomes: a test case for predicting lifestyles and emergence of pathogens.</title>
        <authorList>
            <person name="Haridas S."/>
            <person name="Albert R."/>
            <person name="Binder M."/>
            <person name="Bloem J."/>
            <person name="Labutti K."/>
            <person name="Salamov A."/>
            <person name="Andreopoulos B."/>
            <person name="Baker S."/>
            <person name="Barry K."/>
            <person name="Bills G."/>
            <person name="Bluhm B."/>
            <person name="Cannon C."/>
            <person name="Castanera R."/>
            <person name="Culley D."/>
            <person name="Daum C."/>
            <person name="Ezra D."/>
            <person name="Gonzalez J."/>
            <person name="Henrissat B."/>
            <person name="Kuo A."/>
            <person name="Liang C."/>
            <person name="Lipzen A."/>
            <person name="Lutzoni F."/>
            <person name="Magnuson J."/>
            <person name="Mondo S."/>
            <person name="Nolan M."/>
            <person name="Ohm R."/>
            <person name="Pangilinan J."/>
            <person name="Park H.-J."/>
            <person name="Ramirez L."/>
            <person name="Alfaro M."/>
            <person name="Sun H."/>
            <person name="Tritt A."/>
            <person name="Yoshinaga Y."/>
            <person name="Zwiers L.-H."/>
            <person name="Turgeon B."/>
            <person name="Goodwin S."/>
            <person name="Spatafora J."/>
            <person name="Crous P."/>
            <person name="Grigoriev I."/>
        </authorList>
    </citation>
    <scope>NUCLEOTIDE SEQUENCE</scope>
    <source>
        <strain evidence="5">CBS 262.69</strain>
    </source>
</reference>
<comment type="similarity">
    <text evidence="1">Belongs to the eukaryotic ribosomal protein eL14 family.</text>
</comment>
<dbReference type="PANTHER" id="PTHR11127:SF2">
    <property type="entry name" value="LARGE RIBOSOMAL SUBUNIT PROTEIN EL14"/>
    <property type="match status" value="1"/>
</dbReference>
<dbReference type="EMBL" id="ML996688">
    <property type="protein sequence ID" value="KAF2404761.1"/>
    <property type="molecule type" value="Genomic_DNA"/>
</dbReference>
<dbReference type="GO" id="GO:0006412">
    <property type="term" value="P:translation"/>
    <property type="evidence" value="ECO:0007669"/>
    <property type="project" value="InterPro"/>
</dbReference>
<accession>A0A6G1I988</accession>
<dbReference type="SUPFAM" id="SSF50104">
    <property type="entry name" value="Translation proteins SH3-like domain"/>
    <property type="match status" value="1"/>
</dbReference>
<evidence type="ECO:0000256" key="2">
    <source>
        <dbReference type="ARBA" id="ARBA00022980"/>
    </source>
</evidence>
<name>A0A6G1I988_9PEZI</name>
<sequence>MGDADITASRWRLVEVGRVVLFSAPSPYVGRIATIVEIIDHKRVLVDGPSDDEDKAVPRHAAALANVALTPIVIEKLPRAIGNGALKSAWKAAEVEKKWESGVFAQRRAQSAKRRSLNDFERFKVMRLRKQVRFEEKKALAKIRASA</sequence>
<dbReference type="Pfam" id="PF01929">
    <property type="entry name" value="Ribosomal_L14e"/>
    <property type="match status" value="1"/>
</dbReference>
<gene>
    <name evidence="5" type="ORF">EJ06DRAFT_469783</name>
</gene>
<keyword evidence="2 5" id="KW-0689">Ribosomal protein</keyword>
<dbReference type="Gene3D" id="2.30.30.30">
    <property type="match status" value="1"/>
</dbReference>
<dbReference type="GO" id="GO:0003723">
    <property type="term" value="F:RNA binding"/>
    <property type="evidence" value="ECO:0007669"/>
    <property type="project" value="InterPro"/>
</dbReference>
<dbReference type="PANTHER" id="PTHR11127">
    <property type="entry name" value="60S RIBOSOMAL PROTEIN L14"/>
    <property type="match status" value="1"/>
</dbReference>
<evidence type="ECO:0000313" key="6">
    <source>
        <dbReference type="Proteomes" id="UP000799640"/>
    </source>
</evidence>
<dbReference type="InterPro" id="IPR002784">
    <property type="entry name" value="Ribosomal_eL14_dom"/>
</dbReference>
<dbReference type="GO" id="GO:0003735">
    <property type="term" value="F:structural constituent of ribosome"/>
    <property type="evidence" value="ECO:0007669"/>
    <property type="project" value="InterPro"/>
</dbReference>
<dbReference type="CDD" id="cd23702">
    <property type="entry name" value="eL14"/>
    <property type="match status" value="1"/>
</dbReference>
<dbReference type="AlphaFoldDB" id="A0A6G1I988"/>
<dbReference type="InterPro" id="IPR008991">
    <property type="entry name" value="Translation_prot_SH3-like_sf"/>
</dbReference>
<proteinExistence type="inferred from homology"/>
<dbReference type="Proteomes" id="UP000799640">
    <property type="component" value="Unassembled WGS sequence"/>
</dbReference>
<evidence type="ECO:0000256" key="1">
    <source>
        <dbReference type="ARBA" id="ARBA00006592"/>
    </source>
</evidence>
<dbReference type="InterPro" id="IPR039660">
    <property type="entry name" value="Ribosomal_eL14"/>
</dbReference>
<dbReference type="Gene3D" id="6.10.250.2270">
    <property type="match status" value="1"/>
</dbReference>
<keyword evidence="3" id="KW-0687">Ribonucleoprotein</keyword>
<protein>
    <submittedName>
        <fullName evidence="5">60S ribosomal protein L14-B</fullName>
    </submittedName>
</protein>